<dbReference type="RefSeq" id="XP_056750552.1">
    <property type="nucleotide sequence ID" value="XM_056898476.1"/>
</dbReference>
<evidence type="ECO:0000313" key="2">
    <source>
        <dbReference type="EMBL" id="KAJ5597335.1"/>
    </source>
</evidence>
<organism evidence="2 3">
    <name type="scientific">Penicillium hordei</name>
    <dbReference type="NCBI Taxonomy" id="40994"/>
    <lineage>
        <taxon>Eukaryota</taxon>
        <taxon>Fungi</taxon>
        <taxon>Dikarya</taxon>
        <taxon>Ascomycota</taxon>
        <taxon>Pezizomycotina</taxon>
        <taxon>Eurotiomycetes</taxon>
        <taxon>Eurotiomycetidae</taxon>
        <taxon>Eurotiales</taxon>
        <taxon>Aspergillaceae</taxon>
        <taxon>Penicillium</taxon>
    </lineage>
</organism>
<dbReference type="GeneID" id="81588718"/>
<dbReference type="EMBL" id="JAQJAE010000004">
    <property type="protein sequence ID" value="KAJ5597335.1"/>
    <property type="molecule type" value="Genomic_DNA"/>
</dbReference>
<comment type="caution">
    <text evidence="2">The sequence shown here is derived from an EMBL/GenBank/DDBJ whole genome shotgun (WGS) entry which is preliminary data.</text>
</comment>
<evidence type="ECO:0000313" key="3">
    <source>
        <dbReference type="Proteomes" id="UP001213799"/>
    </source>
</evidence>
<reference evidence="2" key="1">
    <citation type="journal article" date="2023" name="IMA Fungus">
        <title>Comparative genomic study of the Penicillium genus elucidates a diverse pangenome and 15 lateral gene transfer events.</title>
        <authorList>
            <person name="Petersen C."/>
            <person name="Sorensen T."/>
            <person name="Nielsen M.R."/>
            <person name="Sondergaard T.E."/>
            <person name="Sorensen J.L."/>
            <person name="Fitzpatrick D.A."/>
            <person name="Frisvad J.C."/>
            <person name="Nielsen K.L."/>
        </authorList>
    </citation>
    <scope>NUCLEOTIDE SEQUENCE</scope>
    <source>
        <strain evidence="2">IBT 12815</strain>
    </source>
</reference>
<accession>A0AAD6GXG5</accession>
<feature type="region of interest" description="Disordered" evidence="1">
    <location>
        <begin position="1"/>
        <end position="27"/>
    </location>
</feature>
<sequence length="107" mass="11895">MGKTSFDPPEDPLEDPPEDPPEDPLEPIADMTARFKVIKRFPFTDGHLVSLLETFGDQAGAKFAGIILHNNLEKFMNPFVVQVFDVRDPTDKAVLINGRVLFDGSLP</sequence>
<name>A0AAD6GXG5_9EURO</name>
<dbReference type="AlphaFoldDB" id="A0AAD6GXG5"/>
<feature type="compositionally biased region" description="Acidic residues" evidence="1">
    <location>
        <begin position="8"/>
        <end position="25"/>
    </location>
</feature>
<keyword evidence="3" id="KW-1185">Reference proteome</keyword>
<gene>
    <name evidence="2" type="ORF">N7537_007419</name>
</gene>
<protein>
    <submittedName>
        <fullName evidence="2">Uncharacterized protein</fullName>
    </submittedName>
</protein>
<evidence type="ECO:0000256" key="1">
    <source>
        <dbReference type="SAM" id="MobiDB-lite"/>
    </source>
</evidence>
<reference evidence="2" key="2">
    <citation type="submission" date="2023-01" db="EMBL/GenBank/DDBJ databases">
        <authorList>
            <person name="Petersen C."/>
        </authorList>
    </citation>
    <scope>NUCLEOTIDE SEQUENCE</scope>
    <source>
        <strain evidence="2">IBT 12815</strain>
    </source>
</reference>
<dbReference type="Proteomes" id="UP001213799">
    <property type="component" value="Unassembled WGS sequence"/>
</dbReference>
<proteinExistence type="predicted"/>